<dbReference type="EMBL" id="LR899013">
    <property type="protein sequence ID" value="CAD7090095.1"/>
    <property type="molecule type" value="Genomic_DNA"/>
</dbReference>
<dbReference type="PANTHER" id="PTHR21838:SF2">
    <property type="entry name" value="COILED-COIL DOMAIN-CONTAINING PROTEIN 137"/>
    <property type="match status" value="1"/>
</dbReference>
<organism evidence="2 3">
    <name type="scientific">Hermetia illucens</name>
    <name type="common">Black soldier fly</name>
    <dbReference type="NCBI Taxonomy" id="343691"/>
    <lineage>
        <taxon>Eukaryota</taxon>
        <taxon>Metazoa</taxon>
        <taxon>Ecdysozoa</taxon>
        <taxon>Arthropoda</taxon>
        <taxon>Hexapoda</taxon>
        <taxon>Insecta</taxon>
        <taxon>Pterygota</taxon>
        <taxon>Neoptera</taxon>
        <taxon>Endopterygota</taxon>
        <taxon>Diptera</taxon>
        <taxon>Brachycera</taxon>
        <taxon>Stratiomyomorpha</taxon>
        <taxon>Stratiomyidae</taxon>
        <taxon>Hermetiinae</taxon>
        <taxon>Hermetia</taxon>
    </lineage>
</organism>
<dbReference type="FunCoup" id="A0A7R8YZ42">
    <property type="interactions" value="1399"/>
</dbReference>
<protein>
    <recommendedName>
        <fullName evidence="4">Coiled-coil domain-containing protein 137</fullName>
    </recommendedName>
</protein>
<evidence type="ECO:0000313" key="2">
    <source>
        <dbReference type="EMBL" id="CAD7090095.1"/>
    </source>
</evidence>
<gene>
    <name evidence="2" type="ORF">HERILL_LOCUS12604</name>
</gene>
<proteinExistence type="predicted"/>
<dbReference type="PANTHER" id="PTHR21838">
    <property type="entry name" value="COILED-COIL DOMAIN-CONTAINING PROTEIN 137"/>
    <property type="match status" value="1"/>
</dbReference>
<name>A0A7R8YZ42_HERIL</name>
<dbReference type="OrthoDB" id="5876637at2759"/>
<dbReference type="OMA" id="HHGVRDP"/>
<dbReference type="InParanoid" id="A0A7R8YZ42"/>
<sequence>MGRKVPARKHHGVRDPIKQAQNRYLQIKDKINNPPTSQKDQKLSYKLNQLAKLRQDAKTGKVKKRQHVQHREDKPRDRLQKKFQPIEPREDETATEYMRRVNRITSDGIKEAEYEAKYGVQVIRNEKTGQITIKKRPKDEITELMKAKQKGKGKKQKLVKPAIDPKLAKSLIKQAIEETKKEQKKETKVEEYRRDTFRFGEVVQAPPSLVAPRRAPKNETVPRPGKKNSLLLKKMLDDEGGETAEESVKPVNKGDTKKKVSLDLKGKRKDLPRATRRMIEEQQTKAVELYRQMKKNKMKEK</sequence>
<feature type="compositionally biased region" description="Basic and acidic residues" evidence="1">
    <location>
        <begin position="246"/>
        <end position="259"/>
    </location>
</feature>
<dbReference type="AlphaFoldDB" id="A0A7R8YZ42"/>
<feature type="compositionally biased region" description="Basic and acidic residues" evidence="1">
    <location>
        <begin position="69"/>
        <end position="80"/>
    </location>
</feature>
<feature type="region of interest" description="Disordered" evidence="1">
    <location>
        <begin position="203"/>
        <end position="259"/>
    </location>
</feature>
<dbReference type="GO" id="GO:0005634">
    <property type="term" value="C:nucleus"/>
    <property type="evidence" value="ECO:0007669"/>
    <property type="project" value="TreeGrafter"/>
</dbReference>
<reference evidence="2 3" key="1">
    <citation type="submission" date="2020-11" db="EMBL/GenBank/DDBJ databases">
        <authorList>
            <person name="Wallbank WR R."/>
            <person name="Pardo Diaz C."/>
            <person name="Kozak K."/>
            <person name="Martin S."/>
            <person name="Jiggins C."/>
            <person name="Moest M."/>
            <person name="Warren A I."/>
            <person name="Generalovic N T."/>
            <person name="Byers J.R.P. K."/>
            <person name="Montejo-Kovacevich G."/>
            <person name="Yen C E."/>
        </authorList>
    </citation>
    <scope>NUCLEOTIDE SEQUENCE [LARGE SCALE GENOMIC DNA]</scope>
</reference>
<dbReference type="Proteomes" id="UP000594454">
    <property type="component" value="Chromosome 5"/>
</dbReference>
<dbReference type="InterPro" id="IPR026680">
    <property type="entry name" value="CCDC137"/>
</dbReference>
<feature type="compositionally biased region" description="Basic residues" evidence="1">
    <location>
        <begin position="1"/>
        <end position="12"/>
    </location>
</feature>
<feature type="region of interest" description="Disordered" evidence="1">
    <location>
        <begin position="54"/>
        <end position="95"/>
    </location>
</feature>
<evidence type="ECO:0000256" key="1">
    <source>
        <dbReference type="SAM" id="MobiDB-lite"/>
    </source>
</evidence>
<feature type="region of interest" description="Disordered" evidence="1">
    <location>
        <begin position="1"/>
        <end position="20"/>
    </location>
</feature>
<accession>A0A7R8YZ42</accession>
<evidence type="ECO:0000313" key="3">
    <source>
        <dbReference type="Proteomes" id="UP000594454"/>
    </source>
</evidence>
<evidence type="ECO:0008006" key="4">
    <source>
        <dbReference type="Google" id="ProtNLM"/>
    </source>
</evidence>
<keyword evidence="3" id="KW-1185">Reference proteome</keyword>